<evidence type="ECO:0000259" key="1">
    <source>
        <dbReference type="Pfam" id="PF13676"/>
    </source>
</evidence>
<proteinExistence type="predicted"/>
<name>W4M8J7_9BACT</name>
<evidence type="ECO:0000313" key="3">
    <source>
        <dbReference type="Proteomes" id="UP000019140"/>
    </source>
</evidence>
<dbReference type="GO" id="GO:0007165">
    <property type="term" value="P:signal transduction"/>
    <property type="evidence" value="ECO:0007669"/>
    <property type="project" value="InterPro"/>
</dbReference>
<dbReference type="Pfam" id="PF13676">
    <property type="entry name" value="TIR_2"/>
    <property type="match status" value="1"/>
</dbReference>
<dbReference type="HOGENOM" id="CLU_856619_0_0_7"/>
<dbReference type="Gene3D" id="3.40.50.10140">
    <property type="entry name" value="Toll/interleukin-1 receptor homology (TIR) domain"/>
    <property type="match status" value="1"/>
</dbReference>
<evidence type="ECO:0000313" key="2">
    <source>
        <dbReference type="EMBL" id="ETX06236.1"/>
    </source>
</evidence>
<comment type="caution">
    <text evidence="2">The sequence shown here is derived from an EMBL/GenBank/DDBJ whole genome shotgun (WGS) entry which is preliminary data.</text>
</comment>
<accession>W4M8J7</accession>
<feature type="non-terminal residue" evidence="2">
    <location>
        <position position="325"/>
    </location>
</feature>
<dbReference type="AlphaFoldDB" id="W4M8J7"/>
<keyword evidence="3" id="KW-1185">Reference proteome</keyword>
<organism evidence="2 3">
    <name type="scientific">Candidatus Entotheonella gemina</name>
    <dbReference type="NCBI Taxonomy" id="1429439"/>
    <lineage>
        <taxon>Bacteria</taxon>
        <taxon>Pseudomonadati</taxon>
        <taxon>Nitrospinota/Tectimicrobiota group</taxon>
        <taxon>Candidatus Tectimicrobiota</taxon>
        <taxon>Candidatus Entotheonellia</taxon>
        <taxon>Candidatus Entotheonellales</taxon>
        <taxon>Candidatus Entotheonellaceae</taxon>
        <taxon>Candidatus Entotheonella</taxon>
    </lineage>
</organism>
<sequence length="325" mass="36918">MMSFDPHLFISYAHIDNQPLTPEQQGWITRFHASLETMLSMRMGARAKIWRDDKLKGNDIFTDEILDQFSQTAVLVSVLTPRYLNSEWCTREIHAFCEAAQHNGGVVVENKSRVFKVIKTPVETEESLPTVIKEVLGYAFYTFEDEAPLELDPAYGESFAQEYNRKVVKVAWDIAQLLKTLEADTSDRDQGCDEQAAAKLTIYLAECSYDLREAREILEGDLRRHGYHILPDQALPREEADYGTAVERILARCKLAIHLVGKNYGAVPDGPNLKSVTVLQNELAVQRSKSAALPRVIWLPEGIRAEHELQRAFIEALHQDAEVQF</sequence>
<dbReference type="InterPro" id="IPR000157">
    <property type="entry name" value="TIR_dom"/>
</dbReference>
<dbReference type="SUPFAM" id="SSF52200">
    <property type="entry name" value="Toll/Interleukin receptor TIR domain"/>
    <property type="match status" value="1"/>
</dbReference>
<protein>
    <recommendedName>
        <fullName evidence="1">TIR domain-containing protein</fullName>
    </recommendedName>
</protein>
<reference evidence="2 3" key="1">
    <citation type="journal article" date="2014" name="Nature">
        <title>An environmental bacterial taxon with a large and distinct metabolic repertoire.</title>
        <authorList>
            <person name="Wilson M.C."/>
            <person name="Mori T."/>
            <person name="Ruckert C."/>
            <person name="Uria A.R."/>
            <person name="Helf M.J."/>
            <person name="Takada K."/>
            <person name="Gernert C."/>
            <person name="Steffens U.A."/>
            <person name="Heycke N."/>
            <person name="Schmitt S."/>
            <person name="Rinke C."/>
            <person name="Helfrich E.J."/>
            <person name="Brachmann A.O."/>
            <person name="Gurgui C."/>
            <person name="Wakimoto T."/>
            <person name="Kracht M."/>
            <person name="Crusemann M."/>
            <person name="Hentschel U."/>
            <person name="Abe I."/>
            <person name="Matsunaga S."/>
            <person name="Kalinowski J."/>
            <person name="Takeyama H."/>
            <person name="Piel J."/>
        </authorList>
    </citation>
    <scope>NUCLEOTIDE SEQUENCE [LARGE SCALE GENOMIC DNA]</scope>
    <source>
        <strain evidence="3">TSY2</strain>
    </source>
</reference>
<dbReference type="InterPro" id="IPR035897">
    <property type="entry name" value="Toll_tir_struct_dom_sf"/>
</dbReference>
<dbReference type="EMBL" id="AZHX01000751">
    <property type="protein sequence ID" value="ETX06236.1"/>
    <property type="molecule type" value="Genomic_DNA"/>
</dbReference>
<gene>
    <name evidence="2" type="ORF">ETSY2_18280</name>
</gene>
<dbReference type="Proteomes" id="UP000019140">
    <property type="component" value="Unassembled WGS sequence"/>
</dbReference>
<feature type="domain" description="TIR" evidence="1">
    <location>
        <begin position="9"/>
        <end position="104"/>
    </location>
</feature>